<evidence type="ECO:0000313" key="2">
    <source>
        <dbReference type="WBParaSite" id="ES5_v2.g25195.t1"/>
    </source>
</evidence>
<reference evidence="2" key="1">
    <citation type="submission" date="2022-11" db="UniProtKB">
        <authorList>
            <consortium name="WormBaseParasite"/>
        </authorList>
    </citation>
    <scope>IDENTIFICATION</scope>
</reference>
<sequence length="258" mass="29539">MKFLILIGILLIVELSHQRSIIPPPVPAEESADQINVAKHTNEKRELKNNDEINDNRVDKQNGDNQKNAIEEYLKNLKLSTSKLERKGRKIEIFEIPEIEIPEIAIPEIEIPDIEIPEITIPEITDIKIDFAGKKVKENKEKRRIINPEPVGADKNVEKRAVDSESMDSIEKLLQGKNGESLDRIERGNDKIEIIDLDGDLNEMIDKVVDKYSDKEIRVFHVRSLKNVSDDVIEFDGDIYVEKNPPKVTSDLYVMVIL</sequence>
<organism evidence="1 2">
    <name type="scientific">Panagrolaimus sp. ES5</name>
    <dbReference type="NCBI Taxonomy" id="591445"/>
    <lineage>
        <taxon>Eukaryota</taxon>
        <taxon>Metazoa</taxon>
        <taxon>Ecdysozoa</taxon>
        <taxon>Nematoda</taxon>
        <taxon>Chromadorea</taxon>
        <taxon>Rhabditida</taxon>
        <taxon>Tylenchina</taxon>
        <taxon>Panagrolaimomorpha</taxon>
        <taxon>Panagrolaimoidea</taxon>
        <taxon>Panagrolaimidae</taxon>
        <taxon>Panagrolaimus</taxon>
    </lineage>
</organism>
<protein>
    <submittedName>
        <fullName evidence="2">Uncharacterized protein</fullName>
    </submittedName>
</protein>
<dbReference type="Proteomes" id="UP000887579">
    <property type="component" value="Unplaced"/>
</dbReference>
<accession>A0AC34G6D1</accession>
<proteinExistence type="predicted"/>
<evidence type="ECO:0000313" key="1">
    <source>
        <dbReference type="Proteomes" id="UP000887579"/>
    </source>
</evidence>
<name>A0AC34G6D1_9BILA</name>
<dbReference type="WBParaSite" id="ES5_v2.g25195.t1">
    <property type="protein sequence ID" value="ES5_v2.g25195.t1"/>
    <property type="gene ID" value="ES5_v2.g25195"/>
</dbReference>